<dbReference type="Pfam" id="PF13618">
    <property type="entry name" value="Gluconate_2-dh3"/>
    <property type="match status" value="1"/>
</dbReference>
<dbReference type="EMBL" id="UINC01223712">
    <property type="protein sequence ID" value="SVE53017.1"/>
    <property type="molecule type" value="Genomic_DNA"/>
</dbReference>
<sequence>GLEWFDRFSTATQGKPFVELTAGLQDGVLSALDNRQNPPEWPGDASMTSRAWLRHMIEHTMEGMFSDPIHGGNSNEVGWKLINFPGLKPFGYDPPFGYYDAIIPELEYPPFVPYTGPGREG</sequence>
<name>A0A383E831_9ZZZZ</name>
<reference evidence="1" key="1">
    <citation type="submission" date="2018-05" db="EMBL/GenBank/DDBJ databases">
        <authorList>
            <person name="Lanie J.A."/>
            <person name="Ng W.-L."/>
            <person name="Kazmierczak K.M."/>
            <person name="Andrzejewski T.M."/>
            <person name="Davidsen T.M."/>
            <person name="Wayne K.J."/>
            <person name="Tettelin H."/>
            <person name="Glass J.I."/>
            <person name="Rusch D."/>
            <person name="Podicherti R."/>
            <person name="Tsui H.-C.T."/>
            <person name="Winkler M.E."/>
        </authorList>
    </citation>
    <scope>NUCLEOTIDE SEQUENCE</scope>
</reference>
<evidence type="ECO:0008006" key="2">
    <source>
        <dbReference type="Google" id="ProtNLM"/>
    </source>
</evidence>
<proteinExistence type="predicted"/>
<dbReference type="AlphaFoldDB" id="A0A383E831"/>
<accession>A0A383E831</accession>
<evidence type="ECO:0000313" key="1">
    <source>
        <dbReference type="EMBL" id="SVE53017.1"/>
    </source>
</evidence>
<gene>
    <name evidence="1" type="ORF">METZ01_LOCUS505871</name>
</gene>
<dbReference type="InterPro" id="IPR027056">
    <property type="entry name" value="Gluconate_2DH_su3"/>
</dbReference>
<protein>
    <recommendedName>
        <fullName evidence="2">Gluconate 2-dehydrogenase subunit 3 family protein</fullName>
    </recommendedName>
</protein>
<organism evidence="1">
    <name type="scientific">marine metagenome</name>
    <dbReference type="NCBI Taxonomy" id="408172"/>
    <lineage>
        <taxon>unclassified sequences</taxon>
        <taxon>metagenomes</taxon>
        <taxon>ecological metagenomes</taxon>
    </lineage>
</organism>
<feature type="non-terminal residue" evidence="1">
    <location>
        <position position="1"/>
    </location>
</feature>